<protein>
    <submittedName>
        <fullName evidence="1">Uncharacterized protein</fullName>
    </submittedName>
</protein>
<keyword evidence="2" id="KW-1185">Reference proteome</keyword>
<reference evidence="1" key="2">
    <citation type="submission" date="2023-01" db="EMBL/GenBank/DDBJ databases">
        <title>Draft genome sequence of Pseudoalteromonas tetraodonis strain NBRC 103034.</title>
        <authorList>
            <person name="Sun Q."/>
            <person name="Mori K."/>
        </authorList>
    </citation>
    <scope>NUCLEOTIDE SEQUENCE</scope>
    <source>
        <strain evidence="1">NBRC 103034</strain>
    </source>
</reference>
<accession>A0AA37S0Q2</accession>
<dbReference type="RefSeq" id="WP_008465777.1">
    <property type="nucleotide sequence ID" value="NZ_BJXY01000005.1"/>
</dbReference>
<dbReference type="EMBL" id="BSNE01000002">
    <property type="protein sequence ID" value="GLQ01552.1"/>
    <property type="molecule type" value="Genomic_DNA"/>
</dbReference>
<gene>
    <name evidence="1" type="ORF">GCM10007914_04330</name>
</gene>
<dbReference type="Proteomes" id="UP001161408">
    <property type="component" value="Unassembled WGS sequence"/>
</dbReference>
<organism evidence="1 2">
    <name type="scientific">Pseudoalteromonas tetraodonis GFC</name>
    <dbReference type="NCBI Taxonomy" id="1315271"/>
    <lineage>
        <taxon>Bacteria</taxon>
        <taxon>Pseudomonadati</taxon>
        <taxon>Pseudomonadota</taxon>
        <taxon>Gammaproteobacteria</taxon>
        <taxon>Alteromonadales</taxon>
        <taxon>Pseudoalteromonadaceae</taxon>
        <taxon>Pseudoalteromonas</taxon>
    </lineage>
</organism>
<sequence length="166" mass="19198">MINLNELPTPITLEYLEKLAPEAFEELVRMDIIHRSILLAWLNGQSTSPIGRGYADVELDKEDAKHSHLKMKCFIDYQSKREVGLKVSHSMTELQRFEFFNKRAAQREKVKRKVKKEREQRAKKSLVKILEQLGIEQVKTIIVTEHLKVTGAANEPVFDKEKPTNG</sequence>
<comment type="caution">
    <text evidence="1">The sequence shown here is derived from an EMBL/GenBank/DDBJ whole genome shotgun (WGS) entry which is preliminary data.</text>
</comment>
<proteinExistence type="predicted"/>
<dbReference type="AlphaFoldDB" id="A0AA37S0Q2"/>
<reference evidence="1" key="1">
    <citation type="journal article" date="2014" name="Int. J. Syst. Evol. Microbiol.">
        <title>Complete genome sequence of Corynebacterium casei LMG S-19264T (=DSM 44701T), isolated from a smear-ripened cheese.</title>
        <authorList>
            <consortium name="US DOE Joint Genome Institute (JGI-PGF)"/>
            <person name="Walter F."/>
            <person name="Albersmeier A."/>
            <person name="Kalinowski J."/>
            <person name="Ruckert C."/>
        </authorList>
    </citation>
    <scope>NUCLEOTIDE SEQUENCE</scope>
    <source>
        <strain evidence="1">NBRC 103034</strain>
    </source>
</reference>
<evidence type="ECO:0000313" key="2">
    <source>
        <dbReference type="Proteomes" id="UP001161408"/>
    </source>
</evidence>
<evidence type="ECO:0000313" key="1">
    <source>
        <dbReference type="EMBL" id="GLQ01552.1"/>
    </source>
</evidence>
<name>A0AA37S0Q2_9GAMM</name>